<dbReference type="GO" id="GO:0004691">
    <property type="term" value="F:cAMP-dependent protein kinase activity"/>
    <property type="evidence" value="ECO:0007669"/>
    <property type="project" value="TreeGrafter"/>
</dbReference>
<accession>A0A699Z9T3</accession>
<feature type="domain" description="AGC-kinase C-terminal" evidence="7">
    <location>
        <begin position="113"/>
        <end position="171"/>
    </location>
</feature>
<evidence type="ECO:0000256" key="5">
    <source>
        <dbReference type="ARBA" id="ARBA00022840"/>
    </source>
</evidence>
<dbReference type="PANTHER" id="PTHR24353">
    <property type="entry name" value="CYCLIC NUCLEOTIDE-DEPENDENT PROTEIN KINASE"/>
    <property type="match status" value="1"/>
</dbReference>
<keyword evidence="2" id="KW-0808">Transferase</keyword>
<evidence type="ECO:0000256" key="6">
    <source>
        <dbReference type="SAM" id="MobiDB-lite"/>
    </source>
</evidence>
<protein>
    <recommendedName>
        <fullName evidence="7">AGC-kinase C-terminal domain-containing protein</fullName>
    </recommendedName>
</protein>
<proteinExistence type="predicted"/>
<evidence type="ECO:0000256" key="4">
    <source>
        <dbReference type="ARBA" id="ARBA00022777"/>
    </source>
</evidence>
<sequence length="171" mass="19693">MTSPVQSGAAAGCTSSSLGRRGCQQQHHGRDRCTRGRRVSRRRTASTQTQPDDAELWKCLGPCVVAANELNWRFLAWVLLQDLISRLLERKPVRRLGCLQARARDVKAHPWFKGFDWDALSSRRMPPPRRPKDEDSSKRKSELETSYKADERCPAVTPEEKAEWERVFRDF</sequence>
<dbReference type="PROSITE" id="PS51285">
    <property type="entry name" value="AGC_KINASE_CTER"/>
    <property type="match status" value="1"/>
</dbReference>
<keyword evidence="4" id="KW-0418">Kinase</keyword>
<keyword evidence="1" id="KW-0723">Serine/threonine-protein kinase</keyword>
<evidence type="ECO:0000256" key="1">
    <source>
        <dbReference type="ARBA" id="ARBA00022527"/>
    </source>
</evidence>
<keyword evidence="3" id="KW-0547">Nucleotide-binding</keyword>
<evidence type="ECO:0000313" key="8">
    <source>
        <dbReference type="EMBL" id="GFH19417.1"/>
    </source>
</evidence>
<organism evidence="8 9">
    <name type="scientific">Haematococcus lacustris</name>
    <name type="common">Green alga</name>
    <name type="synonym">Haematococcus pluvialis</name>
    <dbReference type="NCBI Taxonomy" id="44745"/>
    <lineage>
        <taxon>Eukaryota</taxon>
        <taxon>Viridiplantae</taxon>
        <taxon>Chlorophyta</taxon>
        <taxon>core chlorophytes</taxon>
        <taxon>Chlorophyceae</taxon>
        <taxon>CS clade</taxon>
        <taxon>Chlamydomonadales</taxon>
        <taxon>Haematococcaceae</taxon>
        <taxon>Haematococcus</taxon>
    </lineage>
</organism>
<dbReference type="Gene3D" id="1.10.510.10">
    <property type="entry name" value="Transferase(Phosphotransferase) domain 1"/>
    <property type="match status" value="1"/>
</dbReference>
<dbReference type="SUPFAM" id="SSF56112">
    <property type="entry name" value="Protein kinase-like (PK-like)"/>
    <property type="match status" value="1"/>
</dbReference>
<dbReference type="InterPro" id="IPR000961">
    <property type="entry name" value="AGC-kinase_C"/>
</dbReference>
<dbReference type="GO" id="GO:0005524">
    <property type="term" value="F:ATP binding"/>
    <property type="evidence" value="ECO:0007669"/>
    <property type="project" value="UniProtKB-KW"/>
</dbReference>
<evidence type="ECO:0000256" key="3">
    <source>
        <dbReference type="ARBA" id="ARBA00022741"/>
    </source>
</evidence>
<gene>
    <name evidence="8" type="ORF">HaLaN_16362</name>
</gene>
<feature type="region of interest" description="Disordered" evidence="6">
    <location>
        <begin position="1"/>
        <end position="51"/>
    </location>
</feature>
<feature type="compositionally biased region" description="Polar residues" evidence="6">
    <location>
        <begin position="13"/>
        <end position="26"/>
    </location>
</feature>
<dbReference type="EMBL" id="BLLF01001460">
    <property type="protein sequence ID" value="GFH19417.1"/>
    <property type="molecule type" value="Genomic_DNA"/>
</dbReference>
<dbReference type="AlphaFoldDB" id="A0A699Z9T3"/>
<dbReference type="PANTHER" id="PTHR24353:SF139">
    <property type="match status" value="1"/>
</dbReference>
<keyword evidence="9" id="KW-1185">Reference proteome</keyword>
<feature type="compositionally biased region" description="Basic and acidic residues" evidence="6">
    <location>
        <begin position="130"/>
        <end position="156"/>
    </location>
</feature>
<reference evidence="8 9" key="1">
    <citation type="submission" date="2020-02" db="EMBL/GenBank/DDBJ databases">
        <title>Draft genome sequence of Haematococcus lacustris strain NIES-144.</title>
        <authorList>
            <person name="Morimoto D."/>
            <person name="Nakagawa S."/>
            <person name="Yoshida T."/>
            <person name="Sawayama S."/>
        </authorList>
    </citation>
    <scope>NUCLEOTIDE SEQUENCE [LARGE SCALE GENOMIC DNA]</scope>
    <source>
        <strain evidence="8 9">NIES-144</strain>
    </source>
</reference>
<dbReference type="InterPro" id="IPR011009">
    <property type="entry name" value="Kinase-like_dom_sf"/>
</dbReference>
<evidence type="ECO:0000313" key="9">
    <source>
        <dbReference type="Proteomes" id="UP000485058"/>
    </source>
</evidence>
<evidence type="ECO:0000259" key="7">
    <source>
        <dbReference type="PROSITE" id="PS51285"/>
    </source>
</evidence>
<evidence type="ECO:0000256" key="2">
    <source>
        <dbReference type="ARBA" id="ARBA00022679"/>
    </source>
</evidence>
<feature type="region of interest" description="Disordered" evidence="6">
    <location>
        <begin position="123"/>
        <end position="156"/>
    </location>
</feature>
<comment type="caution">
    <text evidence="8">The sequence shown here is derived from an EMBL/GenBank/DDBJ whole genome shotgun (WGS) entry which is preliminary data.</text>
</comment>
<dbReference type="Gene3D" id="3.30.200.20">
    <property type="entry name" value="Phosphorylase Kinase, domain 1"/>
    <property type="match status" value="1"/>
</dbReference>
<name>A0A699Z9T3_HAELA</name>
<dbReference type="Proteomes" id="UP000485058">
    <property type="component" value="Unassembled WGS sequence"/>
</dbReference>
<feature type="compositionally biased region" description="Basic residues" evidence="6">
    <location>
        <begin position="27"/>
        <end position="44"/>
    </location>
</feature>
<keyword evidence="5" id="KW-0067">ATP-binding</keyword>
<dbReference type="GO" id="GO:0005952">
    <property type="term" value="C:cAMP-dependent protein kinase complex"/>
    <property type="evidence" value="ECO:0007669"/>
    <property type="project" value="TreeGrafter"/>
</dbReference>